<evidence type="ECO:0000313" key="2">
    <source>
        <dbReference type="Proteomes" id="UP001163321"/>
    </source>
</evidence>
<proteinExistence type="predicted"/>
<name>A0ACC0VI72_9STRA</name>
<protein>
    <submittedName>
        <fullName evidence="1">Uncharacterized protein</fullName>
    </submittedName>
</protein>
<dbReference type="EMBL" id="CM047588">
    <property type="protein sequence ID" value="KAI9905907.1"/>
    <property type="molecule type" value="Genomic_DNA"/>
</dbReference>
<organism evidence="1 2">
    <name type="scientific">Peronosclerospora sorghi</name>
    <dbReference type="NCBI Taxonomy" id="230839"/>
    <lineage>
        <taxon>Eukaryota</taxon>
        <taxon>Sar</taxon>
        <taxon>Stramenopiles</taxon>
        <taxon>Oomycota</taxon>
        <taxon>Peronosporomycetes</taxon>
        <taxon>Peronosporales</taxon>
        <taxon>Peronosporaceae</taxon>
        <taxon>Peronosclerospora</taxon>
    </lineage>
</organism>
<reference evidence="1 2" key="1">
    <citation type="journal article" date="2022" name="bioRxiv">
        <title>The genome of the oomycete Peronosclerospora sorghi, a cosmopolitan pathogen of maize and sorghum, is inflated with dispersed pseudogenes.</title>
        <authorList>
            <person name="Fletcher K."/>
            <person name="Martin F."/>
            <person name="Isakeit T."/>
            <person name="Cavanaugh K."/>
            <person name="Magill C."/>
            <person name="Michelmore R."/>
        </authorList>
    </citation>
    <scope>NUCLEOTIDE SEQUENCE [LARGE SCALE GENOMIC DNA]</scope>
    <source>
        <strain evidence="1">P6</strain>
    </source>
</reference>
<sequence>MGVQNLWLLLAPVGRQIELESLCGHVLAVDASIWLTQFIKAMRDDEGKMIRHAHLLGTFHRVAKLLFYGIRPVFVFDGETPEIKKKTTARRRKRQEQQTANYRHTAQRLLLNRLKQWKQHDVATKRDDGPLLPAAAPGFTLPAVERTQATAGSRNDGASDRPAQAASPEPREEEDTKDKSDVQLVWTPAPAQDEADDLSVEEIELDTSHGSKIDLDAVFSLPPHLQKDMIHKILRDRRQHVRNQFIPLAGKPAKYSQVQLAAFLQTSALNRRIEAAKRHKQAMEMAEVGGREQGARIDSNASRFYFYEKGATQDREQVCQDKEERLDVGHSTEFISKASTDDRLETCEVERKQTQGMQADESVHPMAKEVVAAWIARHHVRAKQEPMLAIEKFRRHQREKEQATVSRTSAAPLENEQAAVSVKNVAVAELPQCDVSVSLNMEEMDSEQMVRFQQMFPASATPNINQVSNYDDDDDVEWEEVAISADREIAEGKGSHEAVENVFAGSEVLEKKTSGQDGESGKEHVDSKVKKALDGAEDSDELFVTLRDEMEDAKGHEDLELLKQEALQSAMVTASNLTQWAAGAVRRALEAHSLQHNERHGGDSAEGKEDMALQGTASVRISLSDGENDDNSKPDVDAEHVEAGGNEEKVQDNEEQLRAALAASIASETEEAVDPARVRYLHYSRSGNSPSTDTLSVQTDVAALQMNQHELIKLRNRQLRDTEGLTDEMVSEVMALLRLFGVPFLVSPMEAEAQCATLEQLGLVDGIITDDSDIFPFGGQRVYKNIFHHHKFVEAFYARDIERELGFSREQLIALALLLGSDYTDGVHGIGIVNASEIVAAYPGIEGLREFKDWVREFHVAEEAERVARKGKKKKNEENKENGDDTVRTRFQRSHASARRRWEVGDEFPNKRVVQAYMAPQVDRSDARFSWSAPDFAALRQFCVNAFGWDEEKSEGVLQPLIEKAQAAAACGRRHVQTRLDAFVTRYDDQVHYARIRSKRLRSAIAQGNANKSKKLQK</sequence>
<dbReference type="Proteomes" id="UP001163321">
    <property type="component" value="Chromosome 9"/>
</dbReference>
<comment type="caution">
    <text evidence="1">The sequence shown here is derived from an EMBL/GenBank/DDBJ whole genome shotgun (WGS) entry which is preliminary data.</text>
</comment>
<gene>
    <name evidence="1" type="ORF">PsorP6_014178</name>
</gene>
<evidence type="ECO:0000313" key="1">
    <source>
        <dbReference type="EMBL" id="KAI9905907.1"/>
    </source>
</evidence>
<accession>A0ACC0VI72</accession>
<keyword evidence="2" id="KW-1185">Reference proteome</keyword>